<reference evidence="2 3" key="1">
    <citation type="submission" date="2019-09" db="EMBL/GenBank/DDBJ databases">
        <title>Bifidobacterium canis sp. nov., isolated from the digestive tract of German Shepherd dog puppy.</title>
        <authorList>
            <person name="Bunesova V."/>
        </authorList>
    </citation>
    <scope>NUCLEOTIDE SEQUENCE [LARGE SCALE GENOMIC DNA]</scope>
    <source>
        <strain evidence="2 3">GSD1FS</strain>
    </source>
</reference>
<accession>A0A7K1J778</accession>
<dbReference type="RefSeq" id="WP_155589309.1">
    <property type="nucleotide sequence ID" value="NZ_WNLP01000013.1"/>
</dbReference>
<evidence type="ECO:0000313" key="3">
    <source>
        <dbReference type="Proteomes" id="UP000487882"/>
    </source>
</evidence>
<gene>
    <name evidence="2" type="ORF">GSD1FS_1889</name>
</gene>
<dbReference type="Proteomes" id="UP000487882">
    <property type="component" value="Unassembled WGS sequence"/>
</dbReference>
<organism evidence="2 3">
    <name type="scientific">Bifidobacterium canis</name>
    <dbReference type="NCBI Taxonomy" id="2610880"/>
    <lineage>
        <taxon>Bacteria</taxon>
        <taxon>Bacillati</taxon>
        <taxon>Actinomycetota</taxon>
        <taxon>Actinomycetes</taxon>
        <taxon>Bifidobacteriales</taxon>
        <taxon>Bifidobacteriaceae</taxon>
        <taxon>Bifidobacterium</taxon>
    </lineage>
</organism>
<sequence>MADDTNTHEGLGAMSDEQIKEMANVVKGTDHPYKDPITGKMNIDIPQNEVGVSRESEAAKKAHADRDQMEINREEEAINASQWEDPLGEDR</sequence>
<comment type="caution">
    <text evidence="2">The sequence shown here is derived from an EMBL/GenBank/DDBJ whole genome shotgun (WGS) entry which is preliminary data.</text>
</comment>
<keyword evidence="3" id="KW-1185">Reference proteome</keyword>
<protein>
    <submittedName>
        <fullName evidence="2">Uncharacterized protein</fullName>
    </submittedName>
</protein>
<dbReference type="EMBL" id="WNLP01000013">
    <property type="protein sequence ID" value="MUH60514.1"/>
    <property type="molecule type" value="Genomic_DNA"/>
</dbReference>
<dbReference type="AlphaFoldDB" id="A0A7K1J778"/>
<evidence type="ECO:0000313" key="2">
    <source>
        <dbReference type="EMBL" id="MUH60514.1"/>
    </source>
</evidence>
<proteinExistence type="predicted"/>
<feature type="compositionally biased region" description="Basic and acidic residues" evidence="1">
    <location>
        <begin position="52"/>
        <end position="76"/>
    </location>
</feature>
<name>A0A7K1J778_9BIFI</name>
<evidence type="ECO:0000256" key="1">
    <source>
        <dbReference type="SAM" id="MobiDB-lite"/>
    </source>
</evidence>
<feature type="region of interest" description="Disordered" evidence="1">
    <location>
        <begin position="49"/>
        <end position="91"/>
    </location>
</feature>